<proteinExistence type="predicted"/>
<feature type="region of interest" description="Disordered" evidence="1">
    <location>
        <begin position="1"/>
        <end position="21"/>
    </location>
</feature>
<protein>
    <submittedName>
        <fullName evidence="3">DUF3810 domain-containing protein</fullName>
    </submittedName>
</protein>
<feature type="transmembrane region" description="Helical" evidence="2">
    <location>
        <begin position="66"/>
        <end position="92"/>
    </location>
</feature>
<evidence type="ECO:0000313" key="3">
    <source>
        <dbReference type="EMBL" id="HIZ23408.1"/>
    </source>
</evidence>
<keyword evidence="2" id="KW-1133">Transmembrane helix</keyword>
<feature type="transmembrane region" description="Helical" evidence="2">
    <location>
        <begin position="26"/>
        <end position="46"/>
    </location>
</feature>
<sequence>MRQGKEELQTGEKQQKGKGQREKKRALAGLFLLLAAVLLLFAARSFPNFATWYSLHIYKALVSLAGRFFGIFPISVSEFLLYILAVFFVFCIGRTIREAVHSGKAAAPLARFFSGLLLAAGILFFIYAAACGVNYYRTSFAEETSLEVEGGTVEELKEACRMLTDQVNETASEVYRDESGQMKLTGDVQERAVAAMEKLGEKYDCLEGEYPRPKGLVFSWILSVQKLTGIYSPFTIEANYNTEMTDYNIPFTACHELAHLKGFMQEQEATFIGYLAALESDDTEFQYSGALLGWIYCTNALQETDYEAYREIRSELCEEAEVDLEANSQFWQKYESPVAEVANEVNDTYLKANGQQDGVVSYDRMVELILAYNRQQNG</sequence>
<dbReference type="Proteomes" id="UP000824041">
    <property type="component" value="Unassembled WGS sequence"/>
</dbReference>
<organism evidence="3 4">
    <name type="scientific">Candidatus Blautia faecigallinarum</name>
    <dbReference type="NCBI Taxonomy" id="2838488"/>
    <lineage>
        <taxon>Bacteria</taxon>
        <taxon>Bacillati</taxon>
        <taxon>Bacillota</taxon>
        <taxon>Clostridia</taxon>
        <taxon>Lachnospirales</taxon>
        <taxon>Lachnospiraceae</taxon>
        <taxon>Blautia</taxon>
    </lineage>
</organism>
<reference evidence="3" key="2">
    <citation type="submission" date="2021-04" db="EMBL/GenBank/DDBJ databases">
        <authorList>
            <person name="Gilroy R."/>
        </authorList>
    </citation>
    <scope>NUCLEOTIDE SEQUENCE</scope>
    <source>
        <strain evidence="3">14324</strain>
    </source>
</reference>
<evidence type="ECO:0000256" key="1">
    <source>
        <dbReference type="SAM" id="MobiDB-lite"/>
    </source>
</evidence>
<feature type="compositionally biased region" description="Basic and acidic residues" evidence="1">
    <location>
        <begin position="1"/>
        <end position="15"/>
    </location>
</feature>
<gene>
    <name evidence="3" type="ORF">IAA21_11550</name>
</gene>
<dbReference type="EMBL" id="DXBU01000154">
    <property type="protein sequence ID" value="HIZ23408.1"/>
    <property type="molecule type" value="Genomic_DNA"/>
</dbReference>
<dbReference type="AlphaFoldDB" id="A0A9D2DUN4"/>
<evidence type="ECO:0000313" key="4">
    <source>
        <dbReference type="Proteomes" id="UP000824041"/>
    </source>
</evidence>
<reference evidence="3" key="1">
    <citation type="journal article" date="2021" name="PeerJ">
        <title>Extensive microbial diversity within the chicken gut microbiome revealed by metagenomics and culture.</title>
        <authorList>
            <person name="Gilroy R."/>
            <person name="Ravi A."/>
            <person name="Getino M."/>
            <person name="Pursley I."/>
            <person name="Horton D.L."/>
            <person name="Alikhan N.F."/>
            <person name="Baker D."/>
            <person name="Gharbi K."/>
            <person name="Hall N."/>
            <person name="Watson M."/>
            <person name="Adriaenssens E.M."/>
            <person name="Foster-Nyarko E."/>
            <person name="Jarju S."/>
            <person name="Secka A."/>
            <person name="Antonio M."/>
            <person name="Oren A."/>
            <person name="Chaudhuri R.R."/>
            <person name="La Ragione R."/>
            <person name="Hildebrand F."/>
            <person name="Pallen M.J."/>
        </authorList>
    </citation>
    <scope>NUCLEOTIDE SEQUENCE</scope>
    <source>
        <strain evidence="3">14324</strain>
    </source>
</reference>
<evidence type="ECO:0000256" key="2">
    <source>
        <dbReference type="SAM" id="Phobius"/>
    </source>
</evidence>
<feature type="transmembrane region" description="Helical" evidence="2">
    <location>
        <begin position="112"/>
        <end position="136"/>
    </location>
</feature>
<dbReference type="Pfam" id="PF12725">
    <property type="entry name" value="DUF3810"/>
    <property type="match status" value="1"/>
</dbReference>
<accession>A0A9D2DUN4</accession>
<dbReference type="InterPro" id="IPR024294">
    <property type="entry name" value="DUF3810"/>
</dbReference>
<comment type="caution">
    <text evidence="3">The sequence shown here is derived from an EMBL/GenBank/DDBJ whole genome shotgun (WGS) entry which is preliminary data.</text>
</comment>
<keyword evidence="2" id="KW-0812">Transmembrane</keyword>
<keyword evidence="2" id="KW-0472">Membrane</keyword>
<name>A0A9D2DUN4_9FIRM</name>